<sequence>MKILQKYVKLLVLVNSTGIVYGYDTAKKKVAFLRENLEVIYYEVQ</sequence>
<proteinExistence type="predicted"/>
<dbReference type="EMBL" id="ACJY01000004">
    <property type="protein sequence ID" value="EFE88023.1"/>
    <property type="molecule type" value="Genomic_DNA"/>
</dbReference>
<gene>
    <name evidence="1" type="ORF">FUSPEROL_00007</name>
</gene>
<evidence type="ECO:0000313" key="2">
    <source>
        <dbReference type="Proteomes" id="UP000003748"/>
    </source>
</evidence>
<accession>D4CRJ9</accession>
<dbReference type="AlphaFoldDB" id="D4CRJ9"/>
<name>D4CRJ9_9FUSO</name>
<dbReference type="HOGENOM" id="CLU_3200210_0_0_0"/>
<reference evidence="1 2" key="1">
    <citation type="submission" date="2010-02" db="EMBL/GenBank/DDBJ databases">
        <authorList>
            <person name="Weinstock G."/>
            <person name="Sodergren E."/>
            <person name="Clifton S."/>
            <person name="Fulton L."/>
            <person name="Fulton B."/>
            <person name="Courtney L."/>
            <person name="Fronick C."/>
            <person name="Harrison M."/>
            <person name="Strong C."/>
            <person name="Farmer C."/>
            <person name="Delahaunty K."/>
            <person name="Markovic C."/>
            <person name="Hall O."/>
            <person name="Minx P."/>
            <person name="Tomlinson C."/>
            <person name="Mitreva M."/>
            <person name="Nelson J."/>
            <person name="Hou S."/>
            <person name="Wollam A."/>
            <person name="Pepin K.H."/>
            <person name="Johnson M."/>
            <person name="Bhonagiri V."/>
            <person name="Zhang X."/>
            <person name="Suruliraj S."/>
            <person name="Warren W."/>
            <person name="Chinwalla A."/>
            <person name="Mardis E.R."/>
            <person name="Wilson R.K."/>
        </authorList>
    </citation>
    <scope>NUCLEOTIDE SEQUENCE [LARGE SCALE GENOMIC DNA]</scope>
    <source>
        <strain evidence="1 2">ATCC 33693</strain>
    </source>
</reference>
<dbReference type="Proteomes" id="UP000003748">
    <property type="component" value="Unassembled WGS sequence"/>
</dbReference>
<evidence type="ECO:0000313" key="1">
    <source>
        <dbReference type="EMBL" id="EFE88023.1"/>
    </source>
</evidence>
<protein>
    <submittedName>
        <fullName evidence="1">Uncharacterized protein</fullName>
    </submittedName>
</protein>
<organism evidence="1 2">
    <name type="scientific">Fusobacterium periodonticum ATCC 33693</name>
    <dbReference type="NCBI Taxonomy" id="546275"/>
    <lineage>
        <taxon>Bacteria</taxon>
        <taxon>Fusobacteriati</taxon>
        <taxon>Fusobacteriota</taxon>
        <taxon>Fusobacteriia</taxon>
        <taxon>Fusobacteriales</taxon>
        <taxon>Fusobacteriaceae</taxon>
        <taxon>Fusobacterium</taxon>
    </lineage>
</organism>
<comment type="caution">
    <text evidence="1">The sequence shown here is derived from an EMBL/GenBank/DDBJ whole genome shotgun (WGS) entry which is preliminary data.</text>
</comment>